<dbReference type="OrthoDB" id="959032at2"/>
<dbReference type="Pfam" id="PF01381">
    <property type="entry name" value="HTH_3"/>
    <property type="match status" value="1"/>
</dbReference>
<dbReference type="PROSITE" id="PS50943">
    <property type="entry name" value="HTH_CROC1"/>
    <property type="match status" value="1"/>
</dbReference>
<dbReference type="AlphaFoldDB" id="A0A3D9D1J2"/>
<evidence type="ECO:0000256" key="1">
    <source>
        <dbReference type="ARBA" id="ARBA00023125"/>
    </source>
</evidence>
<dbReference type="PANTHER" id="PTHR46558:SF11">
    <property type="entry name" value="HTH-TYPE TRANSCRIPTIONAL REGULATOR XRE"/>
    <property type="match status" value="1"/>
</dbReference>
<evidence type="ECO:0000259" key="2">
    <source>
        <dbReference type="PROSITE" id="PS50943"/>
    </source>
</evidence>
<dbReference type="SUPFAM" id="SSF47413">
    <property type="entry name" value="lambda repressor-like DNA-binding domains"/>
    <property type="match status" value="1"/>
</dbReference>
<accession>A0A3D9D1J2</accession>
<sequence length="126" mass="14379">MATLGTKLRKLRDDKKMSQSQIADMLGISQSAYNKWEADQAKPSSDNLLKLSEFHNVDMKELLEETTGIVSNNIFKDSSVSHHIFNYAQTVNMQSPELVDNILKNQEQITKLIESQNKLIENLLKK</sequence>
<evidence type="ECO:0000313" key="3">
    <source>
        <dbReference type="EMBL" id="REC71880.1"/>
    </source>
</evidence>
<name>A0A3D9D1J2_9FLAO</name>
<gene>
    <name evidence="3" type="ORF">DRF58_04395</name>
</gene>
<keyword evidence="1" id="KW-0238">DNA-binding</keyword>
<evidence type="ECO:0000313" key="4">
    <source>
        <dbReference type="Proteomes" id="UP000256326"/>
    </source>
</evidence>
<feature type="domain" description="HTH cro/C1-type" evidence="2">
    <location>
        <begin position="8"/>
        <end position="62"/>
    </location>
</feature>
<proteinExistence type="predicted"/>
<keyword evidence="4" id="KW-1185">Reference proteome</keyword>
<dbReference type="RefSeq" id="WP_116033331.1">
    <property type="nucleotide sequence ID" value="NZ_JBHLVV010000029.1"/>
</dbReference>
<dbReference type="InterPro" id="IPR001387">
    <property type="entry name" value="Cro/C1-type_HTH"/>
</dbReference>
<dbReference type="Proteomes" id="UP000256326">
    <property type="component" value="Unassembled WGS sequence"/>
</dbReference>
<dbReference type="CDD" id="cd00093">
    <property type="entry name" value="HTH_XRE"/>
    <property type="match status" value="1"/>
</dbReference>
<organism evidence="3 4">
    <name type="scientific">Epilithonimonas hispanica</name>
    <dbReference type="NCBI Taxonomy" id="358687"/>
    <lineage>
        <taxon>Bacteria</taxon>
        <taxon>Pseudomonadati</taxon>
        <taxon>Bacteroidota</taxon>
        <taxon>Flavobacteriia</taxon>
        <taxon>Flavobacteriales</taxon>
        <taxon>Weeksellaceae</taxon>
        <taxon>Chryseobacterium group</taxon>
        <taxon>Epilithonimonas</taxon>
    </lineage>
</organism>
<dbReference type="SMART" id="SM00530">
    <property type="entry name" value="HTH_XRE"/>
    <property type="match status" value="1"/>
</dbReference>
<dbReference type="PANTHER" id="PTHR46558">
    <property type="entry name" value="TRACRIPTIONAL REGULATORY PROTEIN-RELATED-RELATED"/>
    <property type="match status" value="1"/>
</dbReference>
<reference evidence="3 4" key="1">
    <citation type="journal article" date="2006" name="Int. J. Syst. Evol. Microbiol.">
        <title>Chryseobacterium hispanicum sp. nov., isolated from the drinking water distribution system of Sevilla, Spain.</title>
        <authorList>
            <person name="Gallego V."/>
            <person name="Garcia M.T."/>
            <person name="Ventosa A."/>
        </authorList>
    </citation>
    <scope>NUCLEOTIDE SEQUENCE [LARGE SCALE GENOMIC DNA]</scope>
    <source>
        <strain evidence="3 4">KCTC 22104</strain>
    </source>
</reference>
<dbReference type="EMBL" id="QNUG01000007">
    <property type="protein sequence ID" value="REC71880.1"/>
    <property type="molecule type" value="Genomic_DNA"/>
</dbReference>
<dbReference type="GO" id="GO:0003677">
    <property type="term" value="F:DNA binding"/>
    <property type="evidence" value="ECO:0007669"/>
    <property type="project" value="UniProtKB-KW"/>
</dbReference>
<dbReference type="Gene3D" id="1.10.260.40">
    <property type="entry name" value="lambda repressor-like DNA-binding domains"/>
    <property type="match status" value="1"/>
</dbReference>
<comment type="caution">
    <text evidence="3">The sequence shown here is derived from an EMBL/GenBank/DDBJ whole genome shotgun (WGS) entry which is preliminary data.</text>
</comment>
<dbReference type="InterPro" id="IPR010982">
    <property type="entry name" value="Lambda_DNA-bd_dom_sf"/>
</dbReference>
<protein>
    <submittedName>
        <fullName evidence="3">XRE family transcriptional regulator</fullName>
    </submittedName>
</protein>